<evidence type="ECO:0000256" key="6">
    <source>
        <dbReference type="SAM" id="Phobius"/>
    </source>
</evidence>
<dbReference type="CDD" id="cd06782">
    <property type="entry name" value="cpPDZ_CPP-like"/>
    <property type="match status" value="1"/>
</dbReference>
<dbReference type="Pfam" id="PF13180">
    <property type="entry name" value="PDZ_2"/>
    <property type="match status" value="1"/>
</dbReference>
<protein>
    <submittedName>
        <fullName evidence="8">PDZ domain-containing protein</fullName>
    </submittedName>
</protein>
<dbReference type="InterPro" id="IPR036365">
    <property type="entry name" value="PGBD-like_sf"/>
</dbReference>
<proteinExistence type="inferred from homology"/>
<organism evidence="8 9">
    <name type="scientific">Aminipila butyrica</name>
    <dbReference type="NCBI Taxonomy" id="433296"/>
    <lineage>
        <taxon>Bacteria</taxon>
        <taxon>Bacillati</taxon>
        <taxon>Bacillota</taxon>
        <taxon>Clostridia</taxon>
        <taxon>Peptostreptococcales</taxon>
        <taxon>Anaerovoracaceae</taxon>
        <taxon>Aminipila</taxon>
    </lineage>
</organism>
<dbReference type="PANTHER" id="PTHR32060">
    <property type="entry name" value="TAIL-SPECIFIC PROTEASE"/>
    <property type="match status" value="1"/>
</dbReference>
<evidence type="ECO:0000313" key="8">
    <source>
        <dbReference type="EMBL" id="QIB68134.1"/>
    </source>
</evidence>
<evidence type="ECO:0000256" key="1">
    <source>
        <dbReference type="ARBA" id="ARBA00009179"/>
    </source>
</evidence>
<dbReference type="Pfam" id="PF01471">
    <property type="entry name" value="PG_binding_1"/>
    <property type="match status" value="1"/>
</dbReference>
<dbReference type="Pfam" id="PF03572">
    <property type="entry name" value="Peptidase_S41"/>
    <property type="match status" value="1"/>
</dbReference>
<dbReference type="InterPro" id="IPR055210">
    <property type="entry name" value="CtpA/B_N"/>
</dbReference>
<keyword evidence="6" id="KW-1133">Transmembrane helix</keyword>
<dbReference type="AlphaFoldDB" id="A0A858BTN5"/>
<dbReference type="Gene3D" id="2.30.42.10">
    <property type="match status" value="1"/>
</dbReference>
<gene>
    <name evidence="8" type="ORF">Ami103574_01880</name>
</gene>
<dbReference type="GO" id="GO:0004175">
    <property type="term" value="F:endopeptidase activity"/>
    <property type="evidence" value="ECO:0007669"/>
    <property type="project" value="TreeGrafter"/>
</dbReference>
<dbReference type="InterPro" id="IPR004447">
    <property type="entry name" value="Peptidase_S41A"/>
</dbReference>
<dbReference type="Proteomes" id="UP000466848">
    <property type="component" value="Chromosome"/>
</dbReference>
<dbReference type="Pfam" id="PF22694">
    <property type="entry name" value="CtpB_N-like"/>
    <property type="match status" value="1"/>
</dbReference>
<dbReference type="InterPro" id="IPR005151">
    <property type="entry name" value="Tail-specific_protease"/>
</dbReference>
<evidence type="ECO:0000256" key="2">
    <source>
        <dbReference type="ARBA" id="ARBA00022670"/>
    </source>
</evidence>
<keyword evidence="3 5" id="KW-0378">Hydrolase</keyword>
<feature type="transmembrane region" description="Helical" evidence="6">
    <location>
        <begin position="9"/>
        <end position="32"/>
    </location>
</feature>
<evidence type="ECO:0000256" key="5">
    <source>
        <dbReference type="RuleBase" id="RU004404"/>
    </source>
</evidence>
<dbReference type="InterPro" id="IPR036366">
    <property type="entry name" value="PGBDSf"/>
</dbReference>
<evidence type="ECO:0000256" key="3">
    <source>
        <dbReference type="ARBA" id="ARBA00022801"/>
    </source>
</evidence>
<dbReference type="EMBL" id="CP048649">
    <property type="protein sequence ID" value="QIB68134.1"/>
    <property type="molecule type" value="Genomic_DNA"/>
</dbReference>
<dbReference type="InterPro" id="IPR001478">
    <property type="entry name" value="PDZ"/>
</dbReference>
<sequence length="483" mass="52274">MDKKTVKVIAWIIVLTMILTSFSFVIFLPAAFADTKEDTTSKEYLLNRLVEMQNYMEFLNKYYKDPVNYDQLMDAAMDGATQSLEDPYSVFYTTDAESQQFVENVSGEYAGVGLTMTTADKKHEVVSVNGAGPALKAGVEAGDQVIKVDGKDVSALNTNELVQLMRGEKGTKVTLTILRDGQQKDITITREIVTTASISYEMKGAHVGYIDISGFDSDVATEFRMAKAALVNKGAESLIIDLRDNPGGYIDGAVEIANEILPSGYITHFINKDNVFESEKATGIAGPTMPIVLLVNEETASSSELLAGALQDNKAATLVGTTTFGKGIAQQIVTLSAGDKAKVSVFYFVTPNKKTIHHVGITPDYVVRNGTVGSEEAKAKYLTFAPMSEDQKPKAGDTGLNVYGAQQRLSLIGYYTGDITGTMDENTVAAVKKFQKDEALFAYGVIDNTTKNRLELAAYSLAYGNTKAGEDLQLAKALELLGK</sequence>
<keyword evidence="4 5" id="KW-0720">Serine protease</keyword>
<keyword evidence="6" id="KW-0812">Transmembrane</keyword>
<comment type="similarity">
    <text evidence="1 5">Belongs to the peptidase S41A family.</text>
</comment>
<dbReference type="CDD" id="cd07560">
    <property type="entry name" value="Peptidase_S41_CPP"/>
    <property type="match status" value="1"/>
</dbReference>
<dbReference type="KEGG" id="abut:Ami103574_01880"/>
<dbReference type="InterPro" id="IPR036034">
    <property type="entry name" value="PDZ_sf"/>
</dbReference>
<dbReference type="SUPFAM" id="SSF52096">
    <property type="entry name" value="ClpP/crotonase"/>
    <property type="match status" value="1"/>
</dbReference>
<dbReference type="RefSeq" id="WP_163065054.1">
    <property type="nucleotide sequence ID" value="NZ_CP048649.1"/>
</dbReference>
<reference evidence="8 9" key="1">
    <citation type="submission" date="2020-02" db="EMBL/GenBank/DDBJ databases">
        <authorList>
            <person name="Kim Y.B."/>
            <person name="Roh S.W."/>
        </authorList>
    </citation>
    <scope>NUCLEOTIDE SEQUENCE [LARGE SCALE GENOMIC DNA]</scope>
    <source>
        <strain evidence="8 9">DSM 103574</strain>
    </source>
</reference>
<evidence type="ECO:0000259" key="7">
    <source>
        <dbReference type="PROSITE" id="PS50106"/>
    </source>
</evidence>
<dbReference type="NCBIfam" id="TIGR00225">
    <property type="entry name" value="prc"/>
    <property type="match status" value="1"/>
</dbReference>
<dbReference type="GO" id="GO:0008236">
    <property type="term" value="F:serine-type peptidase activity"/>
    <property type="evidence" value="ECO:0007669"/>
    <property type="project" value="UniProtKB-KW"/>
</dbReference>
<keyword evidence="9" id="KW-1185">Reference proteome</keyword>
<dbReference type="Gene3D" id="3.90.226.10">
    <property type="entry name" value="2-enoyl-CoA Hydratase, Chain A, domain 1"/>
    <property type="match status" value="1"/>
</dbReference>
<dbReference type="SMART" id="SM00228">
    <property type="entry name" value="PDZ"/>
    <property type="match status" value="1"/>
</dbReference>
<keyword evidence="6" id="KW-0472">Membrane</keyword>
<dbReference type="SMART" id="SM00245">
    <property type="entry name" value="TSPc"/>
    <property type="match status" value="1"/>
</dbReference>
<name>A0A858BTN5_9FIRM</name>
<dbReference type="GO" id="GO:0030288">
    <property type="term" value="C:outer membrane-bounded periplasmic space"/>
    <property type="evidence" value="ECO:0007669"/>
    <property type="project" value="TreeGrafter"/>
</dbReference>
<dbReference type="GO" id="GO:0006508">
    <property type="term" value="P:proteolysis"/>
    <property type="evidence" value="ECO:0007669"/>
    <property type="project" value="UniProtKB-KW"/>
</dbReference>
<dbReference type="GO" id="GO:0007165">
    <property type="term" value="P:signal transduction"/>
    <property type="evidence" value="ECO:0007669"/>
    <property type="project" value="TreeGrafter"/>
</dbReference>
<feature type="domain" description="PDZ" evidence="7">
    <location>
        <begin position="98"/>
        <end position="166"/>
    </location>
</feature>
<dbReference type="SUPFAM" id="SSF47090">
    <property type="entry name" value="PGBD-like"/>
    <property type="match status" value="1"/>
</dbReference>
<dbReference type="InterPro" id="IPR029045">
    <property type="entry name" value="ClpP/crotonase-like_dom_sf"/>
</dbReference>
<dbReference type="Gene3D" id="3.30.750.44">
    <property type="match status" value="1"/>
</dbReference>
<evidence type="ECO:0000256" key="4">
    <source>
        <dbReference type="ARBA" id="ARBA00022825"/>
    </source>
</evidence>
<dbReference type="InterPro" id="IPR002477">
    <property type="entry name" value="Peptidoglycan-bd-like"/>
</dbReference>
<dbReference type="PROSITE" id="PS50106">
    <property type="entry name" value="PDZ"/>
    <property type="match status" value="1"/>
</dbReference>
<dbReference type="SUPFAM" id="SSF50156">
    <property type="entry name" value="PDZ domain-like"/>
    <property type="match status" value="1"/>
</dbReference>
<dbReference type="PANTHER" id="PTHR32060:SF30">
    <property type="entry name" value="CARBOXY-TERMINAL PROCESSING PROTEASE CTPA"/>
    <property type="match status" value="1"/>
</dbReference>
<accession>A0A858BTN5</accession>
<evidence type="ECO:0000313" key="9">
    <source>
        <dbReference type="Proteomes" id="UP000466848"/>
    </source>
</evidence>
<dbReference type="Gene3D" id="1.10.101.10">
    <property type="entry name" value="PGBD-like superfamily/PGBD"/>
    <property type="match status" value="1"/>
</dbReference>
<keyword evidence="2 5" id="KW-0645">Protease</keyword>